<reference evidence="2 3" key="1">
    <citation type="submission" date="2021-01" db="EMBL/GenBank/DDBJ databases">
        <title>Whole genome shotgun sequence of Planotetraspora mira NBRC 15435.</title>
        <authorList>
            <person name="Komaki H."/>
            <person name="Tamura T."/>
        </authorList>
    </citation>
    <scope>NUCLEOTIDE SEQUENCE [LARGE SCALE GENOMIC DNA]</scope>
    <source>
        <strain evidence="2 3">NBRC 15435</strain>
    </source>
</reference>
<proteinExistence type="predicted"/>
<gene>
    <name evidence="2" type="ORF">Pmi06nite_42210</name>
</gene>
<evidence type="ECO:0008006" key="4">
    <source>
        <dbReference type="Google" id="ProtNLM"/>
    </source>
</evidence>
<dbReference type="InterPro" id="IPR025338">
    <property type="entry name" value="DUF4244"/>
</dbReference>
<feature type="region of interest" description="Disordered" evidence="1">
    <location>
        <begin position="52"/>
        <end position="74"/>
    </location>
</feature>
<sequence length="139" mass="14265">MVGWRAEPTSLGVEQAPAQFIRRVVGAVRAAAHRAGVQWTLLVCAETPARGRAGVRSGGREGARTDAPAEASVDARSRVAEGAFARARAGAEAGMSTAEYAVGTIAACGFAALLFKIVTSAEVRSMLSALIQKALKLAG</sequence>
<evidence type="ECO:0000313" key="3">
    <source>
        <dbReference type="Proteomes" id="UP000650628"/>
    </source>
</evidence>
<evidence type="ECO:0000256" key="1">
    <source>
        <dbReference type="SAM" id="MobiDB-lite"/>
    </source>
</evidence>
<dbReference type="Pfam" id="PF14029">
    <property type="entry name" value="DUF4244"/>
    <property type="match status" value="1"/>
</dbReference>
<organism evidence="2 3">
    <name type="scientific">Planotetraspora mira</name>
    <dbReference type="NCBI Taxonomy" id="58121"/>
    <lineage>
        <taxon>Bacteria</taxon>
        <taxon>Bacillati</taxon>
        <taxon>Actinomycetota</taxon>
        <taxon>Actinomycetes</taxon>
        <taxon>Streptosporangiales</taxon>
        <taxon>Streptosporangiaceae</taxon>
        <taxon>Planotetraspora</taxon>
    </lineage>
</organism>
<name>A0A8J3TUL6_9ACTN</name>
<dbReference type="AlphaFoldDB" id="A0A8J3TUL6"/>
<keyword evidence="3" id="KW-1185">Reference proteome</keyword>
<accession>A0A8J3TUL6</accession>
<dbReference type="EMBL" id="BOOO01000020">
    <property type="protein sequence ID" value="GII30779.1"/>
    <property type="molecule type" value="Genomic_DNA"/>
</dbReference>
<protein>
    <recommendedName>
        <fullName evidence="4">DUF4244 domain-containing protein</fullName>
    </recommendedName>
</protein>
<comment type="caution">
    <text evidence="2">The sequence shown here is derived from an EMBL/GenBank/DDBJ whole genome shotgun (WGS) entry which is preliminary data.</text>
</comment>
<evidence type="ECO:0000313" key="2">
    <source>
        <dbReference type="EMBL" id="GII30779.1"/>
    </source>
</evidence>
<dbReference type="Proteomes" id="UP000650628">
    <property type="component" value="Unassembled WGS sequence"/>
</dbReference>
<dbReference type="RefSeq" id="WP_203954713.1">
    <property type="nucleotide sequence ID" value="NZ_BOOO01000020.1"/>
</dbReference>